<organism evidence="2 3">
    <name type="scientific">Micromonospora citrea</name>
    <dbReference type="NCBI Taxonomy" id="47855"/>
    <lineage>
        <taxon>Bacteria</taxon>
        <taxon>Bacillati</taxon>
        <taxon>Actinomycetota</taxon>
        <taxon>Actinomycetes</taxon>
        <taxon>Micromonosporales</taxon>
        <taxon>Micromonosporaceae</taxon>
        <taxon>Micromonospora</taxon>
    </lineage>
</organism>
<reference evidence="3" key="1">
    <citation type="submission" date="2016-06" db="EMBL/GenBank/DDBJ databases">
        <authorList>
            <person name="Varghese N."/>
            <person name="Submissions Spin"/>
        </authorList>
    </citation>
    <scope>NUCLEOTIDE SEQUENCE [LARGE SCALE GENOMIC DNA]</scope>
    <source>
        <strain evidence="3">DSM 43903</strain>
    </source>
</reference>
<dbReference type="Proteomes" id="UP000199001">
    <property type="component" value="Unassembled WGS sequence"/>
</dbReference>
<sequence>MELTAAELTVLGLIVERPRHGYDLEQVIEQRGIRQWADVGFSSIYYLLAKLEKRGLVNVPEAPAAARSRRVFHATAQGRETAARTALALIEEPRPVPHPLLVGIANLSLLSERDYARALRTRLARVESRIESVRAAQRTQSPLPRPAREVFSYSLSLLEAERQWLAGRAQVIDDRQD</sequence>
<feature type="domain" description="Transcription regulator PadR N-terminal" evidence="1">
    <location>
        <begin position="10"/>
        <end position="83"/>
    </location>
</feature>
<proteinExistence type="predicted"/>
<dbReference type="EMBL" id="FMHZ01000002">
    <property type="protein sequence ID" value="SCL69612.1"/>
    <property type="molecule type" value="Genomic_DNA"/>
</dbReference>
<keyword evidence="3" id="KW-1185">Reference proteome</keyword>
<gene>
    <name evidence="2" type="ORF">GA0070606_5135</name>
</gene>
<dbReference type="InterPro" id="IPR036390">
    <property type="entry name" value="WH_DNA-bd_sf"/>
</dbReference>
<evidence type="ECO:0000259" key="1">
    <source>
        <dbReference type="Pfam" id="PF03551"/>
    </source>
</evidence>
<protein>
    <submittedName>
        <fullName evidence="2">Transcriptional regulator, PadR family</fullName>
    </submittedName>
</protein>
<dbReference type="AlphaFoldDB" id="A0A1C6VTS3"/>
<dbReference type="Gene3D" id="1.10.10.10">
    <property type="entry name" value="Winged helix-like DNA-binding domain superfamily/Winged helix DNA-binding domain"/>
    <property type="match status" value="1"/>
</dbReference>
<dbReference type="STRING" id="47855.GA0070606_5135"/>
<dbReference type="PANTHER" id="PTHR43252">
    <property type="entry name" value="TRANSCRIPTIONAL REGULATOR YQJI"/>
    <property type="match status" value="1"/>
</dbReference>
<dbReference type="RefSeq" id="WP_091105102.1">
    <property type="nucleotide sequence ID" value="NZ_FMHZ01000002.1"/>
</dbReference>
<dbReference type="SUPFAM" id="SSF46785">
    <property type="entry name" value="Winged helix' DNA-binding domain"/>
    <property type="match status" value="1"/>
</dbReference>
<dbReference type="InterPro" id="IPR036388">
    <property type="entry name" value="WH-like_DNA-bd_sf"/>
</dbReference>
<evidence type="ECO:0000313" key="3">
    <source>
        <dbReference type="Proteomes" id="UP000199001"/>
    </source>
</evidence>
<name>A0A1C6VTS3_9ACTN</name>
<dbReference type="InterPro" id="IPR005149">
    <property type="entry name" value="Tscrpt_reg_PadR_N"/>
</dbReference>
<dbReference type="Pfam" id="PF03551">
    <property type="entry name" value="PadR"/>
    <property type="match status" value="1"/>
</dbReference>
<dbReference type="OrthoDB" id="1683430at2"/>
<dbReference type="PANTHER" id="PTHR43252:SF2">
    <property type="entry name" value="TRANSCRIPTION REGULATOR, PADR-LIKE FAMILY"/>
    <property type="match status" value="1"/>
</dbReference>
<evidence type="ECO:0000313" key="2">
    <source>
        <dbReference type="EMBL" id="SCL69612.1"/>
    </source>
</evidence>
<accession>A0A1C6VTS3</accession>